<feature type="transmembrane region" description="Helical" evidence="2">
    <location>
        <begin position="20"/>
        <end position="39"/>
    </location>
</feature>
<evidence type="ECO:0000259" key="3">
    <source>
        <dbReference type="PROSITE" id="PS50887"/>
    </source>
</evidence>
<dbReference type="PANTHER" id="PTHR45138:SF24">
    <property type="entry name" value="DIGUANYLATE CYCLASE DGCC-RELATED"/>
    <property type="match status" value="1"/>
</dbReference>
<dbReference type="InterPro" id="IPR029787">
    <property type="entry name" value="Nucleotide_cyclase"/>
</dbReference>
<evidence type="ECO:0000256" key="2">
    <source>
        <dbReference type="SAM" id="Phobius"/>
    </source>
</evidence>
<accession>A0A7W6FYX9</accession>
<dbReference type="Pfam" id="PF00990">
    <property type="entry name" value="GGDEF"/>
    <property type="match status" value="1"/>
</dbReference>
<feature type="transmembrane region" description="Helical" evidence="2">
    <location>
        <begin position="51"/>
        <end position="72"/>
    </location>
</feature>
<evidence type="ECO:0000313" key="4">
    <source>
        <dbReference type="EMBL" id="MBB3940758.1"/>
    </source>
</evidence>
<dbReference type="SUPFAM" id="SSF55073">
    <property type="entry name" value="Nucleotide cyclase"/>
    <property type="match status" value="1"/>
</dbReference>
<evidence type="ECO:0000256" key="1">
    <source>
        <dbReference type="ARBA" id="ARBA00012528"/>
    </source>
</evidence>
<dbReference type="PROSITE" id="PS50887">
    <property type="entry name" value="GGDEF"/>
    <property type="match status" value="1"/>
</dbReference>
<sequence length="279" mass="30110">MRFYRATQFLFPRQFELRLLTIALLAVLLPTVLVLAFGFTTLGWPPRTAGMMLLAALLGAGLATAAIHALLAPLATATAMLRAIQIGESVADIPVGGEDLVGRLLRGVSQAARDAEERSDAMVVVAEHDPLTKILNRRGFMRAAERLLVGERPAVLALIDLDHFRAINDHLGHDVGDELLFAFAQRVRDTVRGTDICARWGGEEFAVLLPGATLDQAHAAMGRLRSSIARHPLPGAGLTFSCGLADTCGFDDLDDTARRADKALYSAKHLGRDRTELAD</sequence>
<comment type="caution">
    <text evidence="4">The sequence shown here is derived from an EMBL/GenBank/DDBJ whole genome shotgun (WGS) entry which is preliminary data.</text>
</comment>
<dbReference type="GO" id="GO:1902201">
    <property type="term" value="P:negative regulation of bacterial-type flagellum-dependent cell motility"/>
    <property type="evidence" value="ECO:0007669"/>
    <property type="project" value="TreeGrafter"/>
</dbReference>
<dbReference type="Gene3D" id="3.30.70.270">
    <property type="match status" value="1"/>
</dbReference>
<keyword evidence="5" id="KW-1185">Reference proteome</keyword>
<organism evidence="4 5">
    <name type="scientific">Novosphingobium fluoreni</name>
    <dbReference type="NCBI Taxonomy" id="1391222"/>
    <lineage>
        <taxon>Bacteria</taxon>
        <taxon>Pseudomonadati</taxon>
        <taxon>Pseudomonadota</taxon>
        <taxon>Alphaproteobacteria</taxon>
        <taxon>Sphingomonadales</taxon>
        <taxon>Sphingomonadaceae</taxon>
        <taxon>Novosphingobium</taxon>
    </lineage>
</organism>
<dbReference type="CDD" id="cd01949">
    <property type="entry name" value="GGDEF"/>
    <property type="match status" value="1"/>
</dbReference>
<feature type="domain" description="GGDEF" evidence="3">
    <location>
        <begin position="152"/>
        <end position="279"/>
    </location>
</feature>
<dbReference type="GO" id="GO:0052621">
    <property type="term" value="F:diguanylate cyclase activity"/>
    <property type="evidence" value="ECO:0007669"/>
    <property type="project" value="UniProtKB-EC"/>
</dbReference>
<keyword evidence="2" id="KW-0472">Membrane</keyword>
<evidence type="ECO:0000313" key="5">
    <source>
        <dbReference type="Proteomes" id="UP000561459"/>
    </source>
</evidence>
<reference evidence="4 5" key="1">
    <citation type="submission" date="2020-08" db="EMBL/GenBank/DDBJ databases">
        <title>Genomic Encyclopedia of Type Strains, Phase IV (KMG-IV): sequencing the most valuable type-strain genomes for metagenomic binning, comparative biology and taxonomic classification.</title>
        <authorList>
            <person name="Goeker M."/>
        </authorList>
    </citation>
    <scope>NUCLEOTIDE SEQUENCE [LARGE SCALE GENOMIC DNA]</scope>
    <source>
        <strain evidence="4 5">DSM 27568</strain>
    </source>
</reference>
<dbReference type="InterPro" id="IPR000160">
    <property type="entry name" value="GGDEF_dom"/>
</dbReference>
<name>A0A7W6FYX9_9SPHN</name>
<protein>
    <recommendedName>
        <fullName evidence="1">diguanylate cyclase</fullName>
        <ecNumber evidence="1">2.7.7.65</ecNumber>
    </recommendedName>
</protein>
<keyword evidence="2" id="KW-1133">Transmembrane helix</keyword>
<proteinExistence type="predicted"/>
<dbReference type="AlphaFoldDB" id="A0A7W6FYX9"/>
<dbReference type="InterPro" id="IPR043128">
    <property type="entry name" value="Rev_trsase/Diguanyl_cyclase"/>
</dbReference>
<gene>
    <name evidence="4" type="ORF">GGR39_002415</name>
</gene>
<dbReference type="SMART" id="SM00267">
    <property type="entry name" value="GGDEF"/>
    <property type="match status" value="1"/>
</dbReference>
<dbReference type="InterPro" id="IPR050469">
    <property type="entry name" value="Diguanylate_Cyclase"/>
</dbReference>
<dbReference type="FunFam" id="3.30.70.270:FF:000001">
    <property type="entry name" value="Diguanylate cyclase domain protein"/>
    <property type="match status" value="1"/>
</dbReference>
<dbReference type="PANTHER" id="PTHR45138">
    <property type="entry name" value="REGULATORY COMPONENTS OF SENSORY TRANSDUCTION SYSTEM"/>
    <property type="match status" value="1"/>
</dbReference>
<dbReference type="EC" id="2.7.7.65" evidence="1"/>
<dbReference type="RefSeq" id="WP_183617338.1">
    <property type="nucleotide sequence ID" value="NZ_JACIDY010000005.1"/>
</dbReference>
<dbReference type="NCBIfam" id="TIGR00254">
    <property type="entry name" value="GGDEF"/>
    <property type="match status" value="1"/>
</dbReference>
<keyword evidence="2" id="KW-0812">Transmembrane</keyword>
<dbReference type="GO" id="GO:0043709">
    <property type="term" value="P:cell adhesion involved in single-species biofilm formation"/>
    <property type="evidence" value="ECO:0007669"/>
    <property type="project" value="TreeGrafter"/>
</dbReference>
<dbReference type="EMBL" id="JACIDY010000005">
    <property type="protein sequence ID" value="MBB3940758.1"/>
    <property type="molecule type" value="Genomic_DNA"/>
</dbReference>
<dbReference type="Proteomes" id="UP000561459">
    <property type="component" value="Unassembled WGS sequence"/>
</dbReference>
<dbReference type="GO" id="GO:0005886">
    <property type="term" value="C:plasma membrane"/>
    <property type="evidence" value="ECO:0007669"/>
    <property type="project" value="TreeGrafter"/>
</dbReference>